<evidence type="ECO:0000313" key="2">
    <source>
        <dbReference type="EMBL" id="EGF89317.1"/>
    </source>
</evidence>
<evidence type="ECO:0000256" key="1">
    <source>
        <dbReference type="SAM" id="MobiDB-lite"/>
    </source>
</evidence>
<accession>F4QU17</accession>
<gene>
    <name evidence="2" type="ORF">ABI_46650</name>
</gene>
<evidence type="ECO:0000313" key="3">
    <source>
        <dbReference type="Proteomes" id="UP000006512"/>
    </source>
</evidence>
<dbReference type="HOGENOM" id="CLU_2434533_0_0_5"/>
<proteinExistence type="predicted"/>
<dbReference type="AlphaFoldDB" id="F4QU17"/>
<dbReference type="Proteomes" id="UP000006512">
    <property type="component" value="Unassembled WGS sequence"/>
</dbReference>
<feature type="compositionally biased region" description="Polar residues" evidence="1">
    <location>
        <begin position="69"/>
        <end position="79"/>
    </location>
</feature>
<keyword evidence="3" id="KW-1185">Reference proteome</keyword>
<protein>
    <submittedName>
        <fullName evidence="2">Uncharacterized protein</fullName>
    </submittedName>
</protein>
<feature type="region of interest" description="Disordered" evidence="1">
    <location>
        <begin position="51"/>
        <end position="90"/>
    </location>
</feature>
<reference evidence="3" key="1">
    <citation type="submission" date="2011-03" db="EMBL/GenBank/DDBJ databases">
        <title>Draft genome sequence of Brevundimonas diminuta.</title>
        <authorList>
            <person name="Brown P.J.B."/>
            <person name="Buechlein A."/>
            <person name="Hemmerich C."/>
            <person name="Brun Y.V."/>
        </authorList>
    </citation>
    <scope>NUCLEOTIDE SEQUENCE [LARGE SCALE GENOMIC DNA]</scope>
    <source>
        <strain evidence="3">C19</strain>
    </source>
</reference>
<dbReference type="EMBL" id="GL883081">
    <property type="protein sequence ID" value="EGF89317.1"/>
    <property type="molecule type" value="Genomic_DNA"/>
</dbReference>
<name>F4QU17_9CAUL</name>
<sequence length="90" mass="10085">MVEPQAVRPPPPPGLERLLGEHIAVDILITILEEDRLTSIAARHAMMQNFRGDNASETDHSPALAQPEQRGSITPSPYFQRNEYDPKNKL</sequence>
<organism evidence="2 3">
    <name type="scientific">Asticcacaulis biprosthecium C19</name>
    <dbReference type="NCBI Taxonomy" id="715226"/>
    <lineage>
        <taxon>Bacteria</taxon>
        <taxon>Pseudomonadati</taxon>
        <taxon>Pseudomonadota</taxon>
        <taxon>Alphaproteobacteria</taxon>
        <taxon>Caulobacterales</taxon>
        <taxon>Caulobacteraceae</taxon>
        <taxon>Asticcacaulis</taxon>
    </lineage>
</organism>